<dbReference type="InterPro" id="IPR013078">
    <property type="entry name" value="His_Pase_superF_clade-1"/>
</dbReference>
<gene>
    <name evidence="2" type="ORF">ACHAWU_002406</name>
</gene>
<dbReference type="AlphaFoldDB" id="A0ABD3MF24"/>
<comment type="caution">
    <text evidence="2">The sequence shown here is derived from an EMBL/GenBank/DDBJ whole genome shotgun (WGS) entry which is preliminary data.</text>
</comment>
<dbReference type="PANTHER" id="PTHR48100">
    <property type="entry name" value="BROAD-SPECIFICITY PHOSPHATASE YOR283W-RELATED"/>
    <property type="match status" value="1"/>
</dbReference>
<dbReference type="PANTHER" id="PTHR48100:SF44">
    <property type="entry name" value="PHOSPHATASE C1620.13-RELATED"/>
    <property type="match status" value="1"/>
</dbReference>
<evidence type="ECO:0000313" key="2">
    <source>
        <dbReference type="EMBL" id="KAL3762534.1"/>
    </source>
</evidence>
<dbReference type="Gene3D" id="3.40.50.1240">
    <property type="entry name" value="Phosphoglycerate mutase-like"/>
    <property type="match status" value="1"/>
</dbReference>
<evidence type="ECO:0000256" key="1">
    <source>
        <dbReference type="SAM" id="SignalP"/>
    </source>
</evidence>
<proteinExistence type="predicted"/>
<keyword evidence="3" id="KW-1185">Reference proteome</keyword>
<accession>A0ABD3MF24</accession>
<protein>
    <submittedName>
        <fullName evidence="2">Uncharacterized protein</fullName>
    </submittedName>
</protein>
<dbReference type="EMBL" id="JALLBG020000134">
    <property type="protein sequence ID" value="KAL3762534.1"/>
    <property type="molecule type" value="Genomic_DNA"/>
</dbReference>
<reference evidence="2 3" key="1">
    <citation type="submission" date="2024-10" db="EMBL/GenBank/DDBJ databases">
        <title>Updated reference genomes for cyclostephanoid diatoms.</title>
        <authorList>
            <person name="Roberts W.R."/>
            <person name="Alverson A.J."/>
        </authorList>
    </citation>
    <scope>NUCLEOTIDE SEQUENCE [LARGE SCALE GENOMIC DNA]</scope>
    <source>
        <strain evidence="2 3">AJA232-27</strain>
    </source>
</reference>
<sequence>MKLLNHSLLVIVGCIPWLQVMNCALAFRSALTPRTFARRRQGVDVANRFYTYTASNTKMPLELAAAQQTADAWAEGKNAAPAIMCEVENVPLLDPIPDGCKRLFMVRHGEVINPGGDRAVYYGAMDVPLSPLGEMEAIEAASYLSRFELQHIAASPLSRAQFGARQVAAAQQQPGSDGNTTNNLDDVVSSNNNIVIFDGFKELDRGAWCGLTKDEIGHDNLARFDACDESVTPGNGGESYPTLKKRVIQSRDELLQMTNIGRASAIVSHLQVTRAMLSEALGMDVTEMAGLKVATASITCVDYCSKTGREFVRFQSFKPDCGLGQSKDGAN</sequence>
<dbReference type="Pfam" id="PF00300">
    <property type="entry name" value="His_Phos_1"/>
    <property type="match status" value="1"/>
</dbReference>
<feature type="chain" id="PRO_5044855280" evidence="1">
    <location>
        <begin position="27"/>
        <end position="331"/>
    </location>
</feature>
<organism evidence="2 3">
    <name type="scientific">Discostella pseudostelligera</name>
    <dbReference type="NCBI Taxonomy" id="259834"/>
    <lineage>
        <taxon>Eukaryota</taxon>
        <taxon>Sar</taxon>
        <taxon>Stramenopiles</taxon>
        <taxon>Ochrophyta</taxon>
        <taxon>Bacillariophyta</taxon>
        <taxon>Coscinodiscophyceae</taxon>
        <taxon>Thalassiosirophycidae</taxon>
        <taxon>Stephanodiscales</taxon>
        <taxon>Stephanodiscaceae</taxon>
        <taxon>Discostella</taxon>
    </lineage>
</organism>
<dbReference type="CDD" id="cd07067">
    <property type="entry name" value="HP_PGM_like"/>
    <property type="match status" value="1"/>
</dbReference>
<dbReference type="Proteomes" id="UP001530293">
    <property type="component" value="Unassembled WGS sequence"/>
</dbReference>
<dbReference type="SUPFAM" id="SSF53254">
    <property type="entry name" value="Phosphoglycerate mutase-like"/>
    <property type="match status" value="1"/>
</dbReference>
<dbReference type="InterPro" id="IPR029033">
    <property type="entry name" value="His_PPase_superfam"/>
</dbReference>
<dbReference type="SMART" id="SM00855">
    <property type="entry name" value="PGAM"/>
    <property type="match status" value="1"/>
</dbReference>
<evidence type="ECO:0000313" key="3">
    <source>
        <dbReference type="Proteomes" id="UP001530293"/>
    </source>
</evidence>
<keyword evidence="1" id="KW-0732">Signal</keyword>
<feature type="signal peptide" evidence="1">
    <location>
        <begin position="1"/>
        <end position="26"/>
    </location>
</feature>
<dbReference type="InterPro" id="IPR050275">
    <property type="entry name" value="PGM_Phosphatase"/>
</dbReference>
<name>A0ABD3MF24_9STRA</name>